<gene>
    <name evidence="1" type="ORF">ACT17_11725</name>
</gene>
<dbReference type="Proteomes" id="UP000037594">
    <property type="component" value="Unassembled WGS sequence"/>
</dbReference>
<name>A0A0J8UBB2_9MYCO</name>
<evidence type="ECO:0000313" key="2">
    <source>
        <dbReference type="Proteomes" id="UP000037594"/>
    </source>
</evidence>
<dbReference type="InterPro" id="IPR036388">
    <property type="entry name" value="WH-like_DNA-bd_sf"/>
</dbReference>
<dbReference type="EMBL" id="LFOD01000008">
    <property type="protein sequence ID" value="KMV18297.1"/>
    <property type="molecule type" value="Genomic_DNA"/>
</dbReference>
<sequence>MIRCVSAERSTAMATAIEQITHRAHIRRARERLDQIEEMRAADELNKLGKSQREIADALLTSQPRVGRLLRGARTLGNLPTPEEMILRAAVEDSPRDDLIRQLCAYRYTFTQYAPYPHEGSIPGTWDQVSTAHMLKLLSDEEYENVRSAVEPPTT</sequence>
<organism evidence="1 2">
    <name type="scientific">Mycolicibacterium conceptionense</name>
    <dbReference type="NCBI Taxonomy" id="451644"/>
    <lineage>
        <taxon>Bacteria</taxon>
        <taxon>Bacillati</taxon>
        <taxon>Actinomycetota</taxon>
        <taxon>Actinomycetes</taxon>
        <taxon>Mycobacteriales</taxon>
        <taxon>Mycobacteriaceae</taxon>
        <taxon>Mycolicibacterium</taxon>
    </lineage>
</organism>
<comment type="caution">
    <text evidence="1">The sequence shown here is derived from an EMBL/GenBank/DDBJ whole genome shotgun (WGS) entry which is preliminary data.</text>
</comment>
<dbReference type="PATRIC" id="fig|451644.5.peg.2422"/>
<protein>
    <submittedName>
        <fullName evidence="1">Uncharacterized protein</fullName>
    </submittedName>
</protein>
<dbReference type="Gene3D" id="1.10.10.10">
    <property type="entry name" value="Winged helix-like DNA-binding domain superfamily/Winged helix DNA-binding domain"/>
    <property type="match status" value="1"/>
</dbReference>
<accession>A0A0J8UBB2</accession>
<evidence type="ECO:0000313" key="1">
    <source>
        <dbReference type="EMBL" id="KMV18297.1"/>
    </source>
</evidence>
<reference evidence="1 2" key="1">
    <citation type="submission" date="2015-06" db="EMBL/GenBank/DDBJ databases">
        <title>Genome sequence of Mycobacterium conceptionense strain MLE.</title>
        <authorList>
            <person name="Greninger A.L."/>
            <person name="Cunningham G."/>
            <person name="Chiu C.Y."/>
            <person name="Miller S."/>
        </authorList>
    </citation>
    <scope>NUCLEOTIDE SEQUENCE [LARGE SCALE GENOMIC DNA]</scope>
    <source>
        <strain evidence="1 2">MLE</strain>
    </source>
</reference>
<dbReference type="SUPFAM" id="SSF109709">
    <property type="entry name" value="KorB DNA-binding domain-like"/>
    <property type="match status" value="1"/>
</dbReference>
<dbReference type="AlphaFoldDB" id="A0A0J8UBB2"/>
<proteinExistence type="predicted"/>